<organism evidence="2 3">
    <name type="scientific">Actinocorallia libanotica</name>
    <dbReference type="NCBI Taxonomy" id="46162"/>
    <lineage>
        <taxon>Bacteria</taxon>
        <taxon>Bacillati</taxon>
        <taxon>Actinomycetota</taxon>
        <taxon>Actinomycetes</taxon>
        <taxon>Streptosporangiales</taxon>
        <taxon>Thermomonosporaceae</taxon>
        <taxon>Actinocorallia</taxon>
    </lineage>
</organism>
<dbReference type="EMBL" id="BAAAHH010000050">
    <property type="protein sequence ID" value="GAA0967563.1"/>
    <property type="molecule type" value="Genomic_DNA"/>
</dbReference>
<protein>
    <submittedName>
        <fullName evidence="2">Uncharacterized protein</fullName>
    </submittedName>
</protein>
<sequence length="129" mass="13445">MPRCGGEGIGHSRRHLGQGSSFRARPQDEINSIGSPDRPPFDGAALGGLPFPFPPVIASAEQVAGGEGQDRENGRIFQELFGDRSQPWPARVGTGDVMTPHPQGRGSAGEIGERDPGEDSVRGGAMASA</sequence>
<name>A0ABN1RY21_9ACTN</name>
<keyword evidence="3" id="KW-1185">Reference proteome</keyword>
<evidence type="ECO:0000313" key="2">
    <source>
        <dbReference type="EMBL" id="GAA0967563.1"/>
    </source>
</evidence>
<feature type="region of interest" description="Disordered" evidence="1">
    <location>
        <begin position="1"/>
        <end position="51"/>
    </location>
</feature>
<dbReference type="Proteomes" id="UP001500665">
    <property type="component" value="Unassembled WGS sequence"/>
</dbReference>
<comment type="caution">
    <text evidence="2">The sequence shown here is derived from an EMBL/GenBank/DDBJ whole genome shotgun (WGS) entry which is preliminary data.</text>
</comment>
<feature type="compositionally biased region" description="Basic and acidic residues" evidence="1">
    <location>
        <begin position="111"/>
        <end position="121"/>
    </location>
</feature>
<evidence type="ECO:0000313" key="3">
    <source>
        <dbReference type="Proteomes" id="UP001500665"/>
    </source>
</evidence>
<gene>
    <name evidence="2" type="ORF">GCM10009550_71620</name>
</gene>
<proteinExistence type="predicted"/>
<evidence type="ECO:0000256" key="1">
    <source>
        <dbReference type="SAM" id="MobiDB-lite"/>
    </source>
</evidence>
<feature type="region of interest" description="Disordered" evidence="1">
    <location>
        <begin position="80"/>
        <end position="129"/>
    </location>
</feature>
<reference evidence="2 3" key="1">
    <citation type="journal article" date="2019" name="Int. J. Syst. Evol. Microbiol.">
        <title>The Global Catalogue of Microorganisms (GCM) 10K type strain sequencing project: providing services to taxonomists for standard genome sequencing and annotation.</title>
        <authorList>
            <consortium name="The Broad Institute Genomics Platform"/>
            <consortium name="The Broad Institute Genome Sequencing Center for Infectious Disease"/>
            <person name="Wu L."/>
            <person name="Ma J."/>
        </authorList>
    </citation>
    <scope>NUCLEOTIDE SEQUENCE [LARGE SCALE GENOMIC DNA]</scope>
    <source>
        <strain evidence="2 3">JCM 10696</strain>
    </source>
</reference>
<accession>A0ABN1RY21</accession>